<keyword evidence="3" id="KW-1185">Reference proteome</keyword>
<dbReference type="EMBL" id="CM029039">
    <property type="protein sequence ID" value="KAG2641560.1"/>
    <property type="molecule type" value="Genomic_DNA"/>
</dbReference>
<accession>A0A8T0W2A9</accession>
<dbReference type="Proteomes" id="UP000823388">
    <property type="component" value="Chromosome 2K"/>
</dbReference>
<name>A0A8T0W2A9_PANVG</name>
<proteinExistence type="predicted"/>
<comment type="caution">
    <text evidence="2">The sequence shown here is derived from an EMBL/GenBank/DDBJ whole genome shotgun (WGS) entry which is preliminary data.</text>
</comment>
<feature type="region of interest" description="Disordered" evidence="1">
    <location>
        <begin position="1"/>
        <end position="22"/>
    </location>
</feature>
<evidence type="ECO:0000313" key="2">
    <source>
        <dbReference type="EMBL" id="KAG2641560.1"/>
    </source>
</evidence>
<evidence type="ECO:0000256" key="1">
    <source>
        <dbReference type="SAM" id="MobiDB-lite"/>
    </source>
</evidence>
<protein>
    <submittedName>
        <fullName evidence="2">Uncharacterized protein</fullName>
    </submittedName>
</protein>
<sequence>MDSPQARHPTPRRPSSPPWIPHAPRICTIAATLRFQTAAATPPFPPPHRYPPPPSPLPVPERWVVQDPRASGLPLTRAPAASKLPQIGLPGGVSLHSSFPCACPPARSRAGSSGGARPAACGRAVLCGGMPGGARGRWQGKLNPSSVVSDIIDSEADNKFSVPTLSSKRST</sequence>
<organism evidence="2 3">
    <name type="scientific">Panicum virgatum</name>
    <name type="common">Blackwell switchgrass</name>
    <dbReference type="NCBI Taxonomy" id="38727"/>
    <lineage>
        <taxon>Eukaryota</taxon>
        <taxon>Viridiplantae</taxon>
        <taxon>Streptophyta</taxon>
        <taxon>Embryophyta</taxon>
        <taxon>Tracheophyta</taxon>
        <taxon>Spermatophyta</taxon>
        <taxon>Magnoliopsida</taxon>
        <taxon>Liliopsida</taxon>
        <taxon>Poales</taxon>
        <taxon>Poaceae</taxon>
        <taxon>PACMAD clade</taxon>
        <taxon>Panicoideae</taxon>
        <taxon>Panicodae</taxon>
        <taxon>Paniceae</taxon>
        <taxon>Panicinae</taxon>
        <taxon>Panicum</taxon>
        <taxon>Panicum sect. Hiantes</taxon>
    </lineage>
</organism>
<dbReference type="AlphaFoldDB" id="A0A8T0W2A9"/>
<feature type="compositionally biased region" description="Pro residues" evidence="1">
    <location>
        <begin position="12"/>
        <end position="21"/>
    </location>
</feature>
<gene>
    <name evidence="2" type="ORF">PVAP13_2KG243600</name>
</gene>
<evidence type="ECO:0000313" key="3">
    <source>
        <dbReference type="Proteomes" id="UP000823388"/>
    </source>
</evidence>
<reference evidence="2 3" key="1">
    <citation type="submission" date="2020-05" db="EMBL/GenBank/DDBJ databases">
        <title>WGS assembly of Panicum virgatum.</title>
        <authorList>
            <person name="Lovell J.T."/>
            <person name="Jenkins J."/>
            <person name="Shu S."/>
            <person name="Juenger T.E."/>
            <person name="Schmutz J."/>
        </authorList>
    </citation>
    <scope>NUCLEOTIDE SEQUENCE [LARGE SCALE GENOMIC DNA]</scope>
    <source>
        <strain evidence="3">cv. AP13</strain>
    </source>
</reference>